<proteinExistence type="predicted"/>
<evidence type="ECO:0000313" key="2">
    <source>
        <dbReference type="Proteomes" id="UP000811365"/>
    </source>
</evidence>
<comment type="caution">
    <text evidence="1">The sequence shown here is derived from an EMBL/GenBank/DDBJ whole genome shotgun (WGS) entry which is preliminary data.</text>
</comment>
<dbReference type="EMBL" id="JAGZYH010000094">
    <property type="protein sequence ID" value="MBS6623310.1"/>
    <property type="molecule type" value="Genomic_DNA"/>
</dbReference>
<accession>A0A9E1M052</accession>
<gene>
    <name evidence="1" type="ORF">KH315_14395</name>
</gene>
<organism evidence="1 2">
    <name type="scientific">Faecalibacterium prausnitzii</name>
    <dbReference type="NCBI Taxonomy" id="853"/>
    <lineage>
        <taxon>Bacteria</taxon>
        <taxon>Bacillati</taxon>
        <taxon>Bacillota</taxon>
        <taxon>Clostridia</taxon>
        <taxon>Eubacteriales</taxon>
        <taxon>Oscillospiraceae</taxon>
        <taxon>Faecalibacterium</taxon>
    </lineage>
</organism>
<sequence>MEIDKKRYLKLSTTERARRIRGRTRLFVEELRAYAVAEPPYSIRTIADTVRADNELARMKKSIADEMNSFCEEIEELRRLTLRDKLTNAHLFQMVYDATWKPVFEGPTPNTFFSGNYILTIDDEHVSIGESGDPEFEFTLSKEELQELRKALTREPRTKEI</sequence>
<dbReference type="Proteomes" id="UP000811365">
    <property type="component" value="Unassembled WGS sequence"/>
</dbReference>
<evidence type="ECO:0000313" key="1">
    <source>
        <dbReference type="EMBL" id="MBS6623310.1"/>
    </source>
</evidence>
<name>A0A9E1M052_9FIRM</name>
<dbReference type="AlphaFoldDB" id="A0A9E1M052"/>
<protein>
    <submittedName>
        <fullName evidence="1">Uncharacterized protein</fullName>
    </submittedName>
</protein>
<reference evidence="1" key="1">
    <citation type="submission" date="2021-02" db="EMBL/GenBank/DDBJ databases">
        <title>Infant gut strain persistence is associated with maternal origin, phylogeny, and functional potential including surface adhesion and iron acquisition.</title>
        <authorList>
            <person name="Lou Y.C."/>
        </authorList>
    </citation>
    <scope>NUCLEOTIDE SEQUENCE</scope>
    <source>
        <strain evidence="1">L2_039_000G1_dasL2_039_000G1_maxbin2.maxbin.077</strain>
    </source>
</reference>